<dbReference type="Pfam" id="PF00563">
    <property type="entry name" value="EAL"/>
    <property type="match status" value="1"/>
</dbReference>
<name>A0ABP6MJ89_9ACTN</name>
<dbReference type="InterPro" id="IPR029787">
    <property type="entry name" value="Nucleotide_cyclase"/>
</dbReference>
<evidence type="ECO:0000259" key="2">
    <source>
        <dbReference type="PROSITE" id="PS50883"/>
    </source>
</evidence>
<feature type="transmembrane region" description="Helical" evidence="1">
    <location>
        <begin position="233"/>
        <end position="250"/>
    </location>
</feature>
<dbReference type="InterPro" id="IPR052155">
    <property type="entry name" value="Biofilm_reg_signaling"/>
</dbReference>
<dbReference type="SMART" id="SM00052">
    <property type="entry name" value="EAL"/>
    <property type="match status" value="1"/>
</dbReference>
<reference evidence="5" key="1">
    <citation type="journal article" date="2019" name="Int. J. Syst. Evol. Microbiol.">
        <title>The Global Catalogue of Microorganisms (GCM) 10K type strain sequencing project: providing services to taxonomists for standard genome sequencing and annotation.</title>
        <authorList>
            <consortium name="The Broad Institute Genomics Platform"/>
            <consortium name="The Broad Institute Genome Sequencing Center for Infectious Disease"/>
            <person name="Wu L."/>
            <person name="Ma J."/>
        </authorList>
    </citation>
    <scope>NUCLEOTIDE SEQUENCE [LARGE SCALE GENOMIC DNA]</scope>
    <source>
        <strain evidence="5">JCM 9373</strain>
    </source>
</reference>
<dbReference type="RefSeq" id="WP_344854767.1">
    <property type="nucleotide sequence ID" value="NZ_BAAAUT010000001.1"/>
</dbReference>
<feature type="transmembrane region" description="Helical" evidence="1">
    <location>
        <begin position="271"/>
        <end position="293"/>
    </location>
</feature>
<keyword evidence="5" id="KW-1185">Reference proteome</keyword>
<keyword evidence="1" id="KW-1133">Transmembrane helix</keyword>
<dbReference type="SUPFAM" id="SSF55073">
    <property type="entry name" value="Nucleotide cyclase"/>
    <property type="match status" value="1"/>
</dbReference>
<dbReference type="InterPro" id="IPR035919">
    <property type="entry name" value="EAL_sf"/>
</dbReference>
<feature type="transmembrane region" description="Helical" evidence="1">
    <location>
        <begin position="48"/>
        <end position="67"/>
    </location>
</feature>
<dbReference type="Gene3D" id="3.20.20.450">
    <property type="entry name" value="EAL domain"/>
    <property type="match status" value="1"/>
</dbReference>
<evidence type="ECO:0000313" key="4">
    <source>
        <dbReference type="EMBL" id="GAA3114389.1"/>
    </source>
</evidence>
<comment type="caution">
    <text evidence="4">The sequence shown here is derived from an EMBL/GenBank/DDBJ whole genome shotgun (WGS) entry which is preliminary data.</text>
</comment>
<keyword evidence="1" id="KW-0472">Membrane</keyword>
<dbReference type="SUPFAM" id="SSF141868">
    <property type="entry name" value="EAL domain-like"/>
    <property type="match status" value="1"/>
</dbReference>
<dbReference type="PANTHER" id="PTHR44757">
    <property type="entry name" value="DIGUANYLATE CYCLASE DGCP"/>
    <property type="match status" value="1"/>
</dbReference>
<dbReference type="PROSITE" id="PS50883">
    <property type="entry name" value="EAL"/>
    <property type="match status" value="1"/>
</dbReference>
<feature type="transmembrane region" description="Helical" evidence="1">
    <location>
        <begin position="202"/>
        <end position="221"/>
    </location>
</feature>
<dbReference type="InterPro" id="IPR001633">
    <property type="entry name" value="EAL_dom"/>
</dbReference>
<evidence type="ECO:0000256" key="1">
    <source>
        <dbReference type="SAM" id="Phobius"/>
    </source>
</evidence>
<evidence type="ECO:0000313" key="5">
    <source>
        <dbReference type="Proteomes" id="UP001500320"/>
    </source>
</evidence>
<dbReference type="InterPro" id="IPR043128">
    <property type="entry name" value="Rev_trsase/Diguanyl_cyclase"/>
</dbReference>
<sequence>MRQPLRPTTRRAPRWDAVRRAPRGWSLYLLLGGLLVLAAPLLPAGPAAVAQSGLQGVTALLMIRQIRRYGLDRARPWRMVVAGTAATWSATALCWGVGWVWLENAALLELYRILIACSSLLGLAVLALLSGRGGSTRSALLEAGIMTVGAAMPVWAFLIHPLLHGAPRVDSHLVVTLVAPVVDLFMLGLAVRLTLGKGRPPWLVLTGLGYGMLLVSDGLHLTNLAAGRPDGPLSLVAWMCWPLLVGAAALHPSLAGAGTVQAREVGGRTRVAVFLTLTVASPLLSVAGIGLLADPLSSGPARSHAELGITAMTVLLAVLLVARLDLVARVAEARAVALDRQAGQLTAQADELSAALRRQDALQRRLAHRASHDALTGLANRTLFAEVVQDAITAHAARPGGPPPALLLLDLDGFKDVNDTYGHPVGDELLTVVARRLRGLVTGGQTLARPGGDEFAVVLPGATLDQALALARRVLAAVQAPYHLGGRELYLTTSIGVLAEVAAATASEALRDVDLALYAAKSAGKNQVVVFDGELRAARMRQTRIATGLRRALARGEFALHYQPVVDLATGDIRSVEALLRWIPEGGEPVRPDVFIPVAEETGLIVEIGLWVLEQACADARRWHESHGITVAVNVSGRQLRDETFSDAVLAMLDRHELPERALTLEITESMLLATTQVETTRIVEVLTRLREHGVRIALDDFGTGYSSLSYLRALPVDVLKIDRSFTTPLTEADHQRTRAFTRAIVELSASLGLSTIVEGVETREQADVLRQMGSPLGQGYLFSRPVTAERIDDLLLVAPWKRAA</sequence>
<dbReference type="Proteomes" id="UP001500320">
    <property type="component" value="Unassembled WGS sequence"/>
</dbReference>
<proteinExistence type="predicted"/>
<gene>
    <name evidence="4" type="ORF">GCM10010466_01870</name>
</gene>
<feature type="transmembrane region" description="Helical" evidence="1">
    <location>
        <begin position="21"/>
        <end position="42"/>
    </location>
</feature>
<feature type="transmembrane region" description="Helical" evidence="1">
    <location>
        <begin position="79"/>
        <end position="101"/>
    </location>
</feature>
<dbReference type="NCBIfam" id="TIGR00254">
    <property type="entry name" value="GGDEF"/>
    <property type="match status" value="1"/>
</dbReference>
<dbReference type="Pfam" id="PF00990">
    <property type="entry name" value="GGDEF"/>
    <property type="match status" value="1"/>
</dbReference>
<dbReference type="CDD" id="cd01948">
    <property type="entry name" value="EAL"/>
    <property type="match status" value="1"/>
</dbReference>
<feature type="domain" description="EAL" evidence="2">
    <location>
        <begin position="542"/>
        <end position="800"/>
    </location>
</feature>
<organism evidence="4 5">
    <name type="scientific">Planomonospora alba</name>
    <dbReference type="NCBI Taxonomy" id="161354"/>
    <lineage>
        <taxon>Bacteria</taxon>
        <taxon>Bacillati</taxon>
        <taxon>Actinomycetota</taxon>
        <taxon>Actinomycetes</taxon>
        <taxon>Streptosporangiales</taxon>
        <taxon>Streptosporangiaceae</taxon>
        <taxon>Planomonospora</taxon>
    </lineage>
</organism>
<dbReference type="PANTHER" id="PTHR44757:SF2">
    <property type="entry name" value="BIOFILM ARCHITECTURE MAINTENANCE PROTEIN MBAA"/>
    <property type="match status" value="1"/>
</dbReference>
<dbReference type="CDD" id="cd01949">
    <property type="entry name" value="GGDEF"/>
    <property type="match status" value="1"/>
</dbReference>
<evidence type="ECO:0000259" key="3">
    <source>
        <dbReference type="PROSITE" id="PS50887"/>
    </source>
</evidence>
<feature type="domain" description="GGDEF" evidence="3">
    <location>
        <begin position="402"/>
        <end position="533"/>
    </location>
</feature>
<dbReference type="EMBL" id="BAAAUT010000001">
    <property type="protein sequence ID" value="GAA3114389.1"/>
    <property type="molecule type" value="Genomic_DNA"/>
</dbReference>
<accession>A0ABP6MJ89</accession>
<dbReference type="Gene3D" id="3.30.70.270">
    <property type="match status" value="1"/>
</dbReference>
<protein>
    <submittedName>
        <fullName evidence="4">Uncharacterized protein</fullName>
    </submittedName>
</protein>
<keyword evidence="1" id="KW-0812">Transmembrane</keyword>
<feature type="transmembrane region" description="Helical" evidence="1">
    <location>
        <begin position="305"/>
        <end position="324"/>
    </location>
</feature>
<dbReference type="PROSITE" id="PS50887">
    <property type="entry name" value="GGDEF"/>
    <property type="match status" value="1"/>
</dbReference>
<feature type="transmembrane region" description="Helical" evidence="1">
    <location>
        <begin position="113"/>
        <end position="131"/>
    </location>
</feature>
<dbReference type="InterPro" id="IPR000160">
    <property type="entry name" value="GGDEF_dom"/>
</dbReference>
<feature type="transmembrane region" description="Helical" evidence="1">
    <location>
        <begin position="175"/>
        <end position="195"/>
    </location>
</feature>
<feature type="transmembrane region" description="Helical" evidence="1">
    <location>
        <begin position="143"/>
        <end position="163"/>
    </location>
</feature>
<dbReference type="SMART" id="SM00267">
    <property type="entry name" value="GGDEF"/>
    <property type="match status" value="1"/>
</dbReference>